<reference evidence="2" key="1">
    <citation type="journal article" date="2014" name="Int. J. Syst. Evol. Microbiol.">
        <title>Complete genome sequence of Corynebacterium casei LMG S-19264T (=DSM 44701T), isolated from a smear-ripened cheese.</title>
        <authorList>
            <consortium name="US DOE Joint Genome Institute (JGI-PGF)"/>
            <person name="Walter F."/>
            <person name="Albersmeier A."/>
            <person name="Kalinowski J."/>
            <person name="Ruckert C."/>
        </authorList>
    </citation>
    <scope>NUCLEOTIDE SEQUENCE</scope>
    <source>
        <strain evidence="2">VKM B-2935</strain>
    </source>
</reference>
<dbReference type="Proteomes" id="UP001143328">
    <property type="component" value="Unassembled WGS sequence"/>
</dbReference>
<comment type="caution">
    <text evidence="2">The sequence shown here is derived from an EMBL/GenBank/DDBJ whole genome shotgun (WGS) entry which is preliminary data.</text>
</comment>
<evidence type="ECO:0000313" key="2">
    <source>
        <dbReference type="EMBL" id="GLK92049.1"/>
    </source>
</evidence>
<dbReference type="AlphaFoldDB" id="A0A9W6NHN7"/>
<keyword evidence="3" id="KW-1185">Reference proteome</keyword>
<protein>
    <submittedName>
        <fullName evidence="2">Phosphoribosylglycinamide formyltransferase</fullName>
    </submittedName>
</protein>
<feature type="chain" id="PRO_5040914260" evidence="1">
    <location>
        <begin position="23"/>
        <end position="147"/>
    </location>
</feature>
<dbReference type="EMBL" id="BSFN01000033">
    <property type="protein sequence ID" value="GLK92049.1"/>
    <property type="molecule type" value="Genomic_DNA"/>
</dbReference>
<dbReference type="RefSeq" id="WP_271198327.1">
    <property type="nucleotide sequence ID" value="NZ_BSFN01000033.1"/>
</dbReference>
<accession>A0A9W6NHN7</accession>
<organism evidence="2 3">
    <name type="scientific">Pseudomonas turukhanskensis</name>
    <dbReference type="NCBI Taxonomy" id="1806536"/>
    <lineage>
        <taxon>Bacteria</taxon>
        <taxon>Pseudomonadati</taxon>
        <taxon>Pseudomonadota</taxon>
        <taxon>Gammaproteobacteria</taxon>
        <taxon>Pseudomonadales</taxon>
        <taxon>Pseudomonadaceae</taxon>
        <taxon>Pseudomonas</taxon>
    </lineage>
</organism>
<reference evidence="2" key="2">
    <citation type="submission" date="2023-01" db="EMBL/GenBank/DDBJ databases">
        <authorList>
            <person name="Sun Q."/>
            <person name="Evtushenko L."/>
        </authorList>
    </citation>
    <scope>NUCLEOTIDE SEQUENCE</scope>
    <source>
        <strain evidence="2">VKM B-2935</strain>
    </source>
</reference>
<name>A0A9W6NHN7_9PSED</name>
<feature type="signal peptide" evidence="1">
    <location>
        <begin position="1"/>
        <end position="22"/>
    </location>
</feature>
<sequence>MHLKSLTAAALLLAAVPGISQARDTTHYLPMEAAVAQATAAGKLDGTVKFYMAGKKPAGKVNVINPLITTNQKTNAFGKSDEEACAWAMQSAVIKLANAAKAAGANAVIEIASNYKGVEYKNPENYECHAGAIMAGVALKAQLASVK</sequence>
<keyword evidence="1" id="KW-0732">Signal</keyword>
<evidence type="ECO:0000256" key="1">
    <source>
        <dbReference type="SAM" id="SignalP"/>
    </source>
</evidence>
<proteinExistence type="predicted"/>
<evidence type="ECO:0000313" key="3">
    <source>
        <dbReference type="Proteomes" id="UP001143328"/>
    </source>
</evidence>
<gene>
    <name evidence="2" type="ORF">GCM10017655_51130</name>
</gene>